<dbReference type="InterPro" id="IPR007858">
    <property type="entry name" value="Dpy-30_motif"/>
</dbReference>
<dbReference type="Pfam" id="PF05186">
    <property type="entry name" value="Dpy-30"/>
    <property type="match status" value="1"/>
</dbReference>
<feature type="region of interest" description="Disordered" evidence="2">
    <location>
        <begin position="88"/>
        <end position="117"/>
    </location>
</feature>
<dbReference type="InterPro" id="IPR002110">
    <property type="entry name" value="Ankyrin_rpt"/>
</dbReference>
<evidence type="ECO:0000256" key="2">
    <source>
        <dbReference type="SAM" id="MobiDB-lite"/>
    </source>
</evidence>
<name>A0A6L2PC13_COPFO</name>
<feature type="non-terminal residue" evidence="3">
    <location>
        <position position="1"/>
    </location>
</feature>
<dbReference type="InParanoid" id="A0A6L2PC13"/>
<dbReference type="InterPro" id="IPR036770">
    <property type="entry name" value="Ankyrin_rpt-contain_sf"/>
</dbReference>
<sequence length="347" mass="38953">AGNSPQRNVPEGGPVFWTEEGQYLANALGDPLVRGLTEVAHTRPSDPIAYLATYLYNYANTSRDIRNGTQQSAMMITTGVPEEVGNFAAPPPASLDEDPDMTQPASDSPETAVTSANRDEHGQSMLHFAAARSHGRNALFQMLQEADINIGYRDELYRTARDVAIQANIPENIQDIDKWVLYMAARGDNDKLMELLLEGYDHILDVEDEENNHIFDVVQRRNEQETLAFLQSIPSFEERREQLHSAIRRGNTEEMKSILTPEAGKGNLLAVAKNGYGRCCLHIAVLCQDEEMTRFIASNFRETLRVGDNVSAKLLYQYKPKDKPCQGCTTKEMVKEFQCLKLQLAKR</sequence>
<organism evidence="3 4">
    <name type="scientific">Coptotermes formosanus</name>
    <name type="common">Formosan subterranean termite</name>
    <dbReference type="NCBI Taxonomy" id="36987"/>
    <lineage>
        <taxon>Eukaryota</taxon>
        <taxon>Metazoa</taxon>
        <taxon>Ecdysozoa</taxon>
        <taxon>Arthropoda</taxon>
        <taxon>Hexapoda</taxon>
        <taxon>Insecta</taxon>
        <taxon>Pterygota</taxon>
        <taxon>Neoptera</taxon>
        <taxon>Polyneoptera</taxon>
        <taxon>Dictyoptera</taxon>
        <taxon>Blattodea</taxon>
        <taxon>Blattoidea</taxon>
        <taxon>Termitoidae</taxon>
        <taxon>Rhinotermitidae</taxon>
        <taxon>Coptotermes</taxon>
    </lineage>
</organism>
<evidence type="ECO:0000256" key="1">
    <source>
        <dbReference type="PROSITE-ProRule" id="PRU00023"/>
    </source>
</evidence>
<comment type="caution">
    <text evidence="3">The sequence shown here is derived from an EMBL/GenBank/DDBJ whole genome shotgun (WGS) entry which is preliminary data.</text>
</comment>
<dbReference type="PANTHER" id="PTHR24172:SF4">
    <property type="entry name" value="ANK_REP_REGION DOMAIN-CONTAINING PROTEIN"/>
    <property type="match status" value="1"/>
</dbReference>
<proteinExistence type="predicted"/>
<gene>
    <name evidence="3" type="ORF">Cfor_08713</name>
</gene>
<accession>A0A6L2PC13</accession>
<keyword evidence="1" id="KW-0040">ANK repeat</keyword>
<evidence type="ECO:0000313" key="4">
    <source>
        <dbReference type="Proteomes" id="UP000502823"/>
    </source>
</evidence>
<protein>
    <submittedName>
        <fullName evidence="3">Uncharacterized protein</fullName>
    </submittedName>
</protein>
<dbReference type="Gene3D" id="1.25.40.20">
    <property type="entry name" value="Ankyrin repeat-containing domain"/>
    <property type="match status" value="2"/>
</dbReference>
<dbReference type="InterPro" id="IPR049630">
    <property type="entry name" value="DYDC-like_DD"/>
</dbReference>
<dbReference type="PROSITE" id="PS50088">
    <property type="entry name" value="ANK_REPEAT"/>
    <property type="match status" value="1"/>
</dbReference>
<dbReference type="PANTHER" id="PTHR24172">
    <property type="entry name" value="ANK_REP_REGION DOMAIN-CONTAINING PROTEIN"/>
    <property type="match status" value="1"/>
</dbReference>
<feature type="repeat" description="ANK" evidence="1">
    <location>
        <begin position="121"/>
        <end position="155"/>
    </location>
</feature>
<feature type="compositionally biased region" description="Polar residues" evidence="2">
    <location>
        <begin position="103"/>
        <end position="116"/>
    </location>
</feature>
<dbReference type="OrthoDB" id="432281at2759"/>
<dbReference type="AlphaFoldDB" id="A0A6L2PC13"/>
<keyword evidence="4" id="KW-1185">Reference proteome</keyword>
<dbReference type="CDD" id="cd22966">
    <property type="entry name" value="DD_DYDC-like"/>
    <property type="match status" value="1"/>
</dbReference>
<dbReference type="Gene3D" id="1.20.890.10">
    <property type="entry name" value="cAMP-dependent protein kinase regulatory subunit, dimerization-anchoring domain"/>
    <property type="match status" value="1"/>
</dbReference>
<dbReference type="SUPFAM" id="SSF48403">
    <property type="entry name" value="Ankyrin repeat"/>
    <property type="match status" value="1"/>
</dbReference>
<reference evidence="4" key="1">
    <citation type="submission" date="2020-01" db="EMBL/GenBank/DDBJ databases">
        <title>Draft genome sequence of the Termite Coptotermes fromosanus.</title>
        <authorList>
            <person name="Itakura S."/>
            <person name="Yosikawa Y."/>
            <person name="Umezawa K."/>
        </authorList>
    </citation>
    <scope>NUCLEOTIDE SEQUENCE [LARGE SCALE GENOMIC DNA]</scope>
</reference>
<evidence type="ECO:0000313" key="3">
    <source>
        <dbReference type="EMBL" id="GFG30034.1"/>
    </source>
</evidence>
<dbReference type="EMBL" id="BLKM01003927">
    <property type="protein sequence ID" value="GFG30034.1"/>
    <property type="molecule type" value="Genomic_DNA"/>
</dbReference>
<dbReference type="Proteomes" id="UP000502823">
    <property type="component" value="Unassembled WGS sequence"/>
</dbReference>